<dbReference type="InterPro" id="IPR001387">
    <property type="entry name" value="Cro/C1-type_HTH"/>
</dbReference>
<proteinExistence type="predicted"/>
<accession>A0ABQ4IX79</accession>
<dbReference type="SUPFAM" id="SSF47413">
    <property type="entry name" value="lambda repressor-like DNA-binding domains"/>
    <property type="match status" value="1"/>
</dbReference>
<dbReference type="Gene3D" id="1.10.260.40">
    <property type="entry name" value="lambda repressor-like DNA-binding domains"/>
    <property type="match status" value="1"/>
</dbReference>
<comment type="caution">
    <text evidence="2">The sequence shown here is derived from an EMBL/GenBank/DDBJ whole genome shotgun (WGS) entry which is preliminary data.</text>
</comment>
<dbReference type="RefSeq" id="WP_239095920.1">
    <property type="nucleotide sequence ID" value="NZ_BOPB01000014.1"/>
</dbReference>
<sequence>MSEGRTAHQLPVGRRVAQWRIRRNMTQQQFADRIGKSKSWVDKIERGVRRLERVSNLREIADALRIDVQILLPERPGRPGRPARASGVERLRAALARYHVEVPPEPLGLAQLRAGLDHAWQSYRHARYPVLLDSLPGLLDATRQAQAARFGRVADELLMTAYGLVALVLVKVGQGESAWLAADRGMAVAQATGDPRLTGVATIPLAQALRAVGRRRSALDAALVAARRVAPSGDPANNPTDIPLRGTLLLQAGLAAGGLGDGRYAVELLGKAAALAPEQPGGTSHGPPGRLGNGPLRVASGGLPGGLNGGELAMEGILGVSDGTGFGASVEAARVLVEIALGDTSLAAARHERLVTGAGWWWLSAEHRAAYLLDVARAYARIGEMTRAGRALLEADSTARGEVRDRPAARELLQVVARSAAAPAGLARLAATLHTT</sequence>
<dbReference type="Proteomes" id="UP000643165">
    <property type="component" value="Unassembled WGS sequence"/>
</dbReference>
<name>A0ABQ4IX79_9ACTN</name>
<keyword evidence="3" id="KW-1185">Reference proteome</keyword>
<protein>
    <recommendedName>
        <fullName evidence="1">HTH cro/C1-type domain-containing protein</fullName>
    </recommendedName>
</protein>
<dbReference type="PROSITE" id="PS50943">
    <property type="entry name" value="HTH_CROC1"/>
    <property type="match status" value="1"/>
</dbReference>
<evidence type="ECO:0000313" key="3">
    <source>
        <dbReference type="Proteomes" id="UP000643165"/>
    </source>
</evidence>
<dbReference type="CDD" id="cd00093">
    <property type="entry name" value="HTH_XRE"/>
    <property type="match status" value="1"/>
</dbReference>
<evidence type="ECO:0000259" key="1">
    <source>
        <dbReference type="PROSITE" id="PS50943"/>
    </source>
</evidence>
<dbReference type="Pfam" id="PF13560">
    <property type="entry name" value="HTH_31"/>
    <property type="match status" value="1"/>
</dbReference>
<gene>
    <name evidence="2" type="ORF">Vlu01_31430</name>
</gene>
<dbReference type="SMART" id="SM00530">
    <property type="entry name" value="HTH_XRE"/>
    <property type="match status" value="1"/>
</dbReference>
<evidence type="ECO:0000313" key="2">
    <source>
        <dbReference type="EMBL" id="GIJ22519.1"/>
    </source>
</evidence>
<organism evidence="2 3">
    <name type="scientific">Micromonospora lutea</name>
    <dbReference type="NCBI Taxonomy" id="419825"/>
    <lineage>
        <taxon>Bacteria</taxon>
        <taxon>Bacillati</taxon>
        <taxon>Actinomycetota</taxon>
        <taxon>Actinomycetes</taxon>
        <taxon>Micromonosporales</taxon>
        <taxon>Micromonosporaceae</taxon>
        <taxon>Micromonospora</taxon>
    </lineage>
</organism>
<feature type="domain" description="HTH cro/C1-type" evidence="1">
    <location>
        <begin position="16"/>
        <end position="71"/>
    </location>
</feature>
<dbReference type="EMBL" id="BOPB01000014">
    <property type="protein sequence ID" value="GIJ22519.1"/>
    <property type="molecule type" value="Genomic_DNA"/>
</dbReference>
<dbReference type="InterPro" id="IPR010982">
    <property type="entry name" value="Lambda_DNA-bd_dom_sf"/>
</dbReference>
<reference evidence="2 3" key="1">
    <citation type="submission" date="2021-01" db="EMBL/GenBank/DDBJ databases">
        <title>Whole genome shotgun sequence of Verrucosispora lutea NBRC 106530.</title>
        <authorList>
            <person name="Komaki H."/>
            <person name="Tamura T."/>
        </authorList>
    </citation>
    <scope>NUCLEOTIDE SEQUENCE [LARGE SCALE GENOMIC DNA]</scope>
    <source>
        <strain evidence="2 3">NBRC 106530</strain>
    </source>
</reference>